<gene>
    <name evidence="5" type="ORF">FCH28_20090</name>
</gene>
<feature type="domain" description="FAD-binding" evidence="4">
    <location>
        <begin position="9"/>
        <end position="341"/>
    </location>
</feature>
<dbReference type="OrthoDB" id="8670884at2"/>
<comment type="caution">
    <text evidence="5">The sequence shown here is derived from an EMBL/GenBank/DDBJ whole genome shotgun (WGS) entry which is preliminary data.</text>
</comment>
<dbReference type="InterPro" id="IPR036188">
    <property type="entry name" value="FAD/NAD-bd_sf"/>
</dbReference>
<sequence>MRDTQDFDFDVLIVGGGPVGMLLASELRIARVDTVVLERLPERTPHSKAFGLHARSLESLDRRGLAERFRDGARSWSNGHFAGLDVWVDFSLLDSAHNYALLSEQTRTERLLEERAQEFGCEIRRGHEVTAVRQDDNGAEVDVTGPDGAYTLRGRYVVGTDGGRSLVRKSAGIGFPGTGGRVTARLADVVLADRENAPMGMERTQRGLLFCVPLDETYHRVATFDFEHGKEAGSELTLEEFTDSLRTIWGDDLGASRPRWLSWFTDSACQAERYREGRVFLAGDAAHTHFPVGGQGVNLGLQDAFNLGWKLAADIHGWAAEGLLDTYDQERQEPARKVLANTRAQIALMNPDPYVTQLRELFQDLMAKDQVNRHIAEMLSGVRVRYDLAGPEHRLLGDFARDLRLKTDEGDETLPEFLHRGTFVLLDLAGIPEVSAVHDEWAAGQEWAGRVRHVVAACEDEPGLAGVLVRPDGYIAWAADTSAPAAEIADGLRTALATWAGTSGR</sequence>
<evidence type="ECO:0000256" key="3">
    <source>
        <dbReference type="ARBA" id="ARBA00022827"/>
    </source>
</evidence>
<dbReference type="PANTHER" id="PTHR43004:SF19">
    <property type="entry name" value="BINDING MONOOXYGENASE, PUTATIVE (JCVI)-RELATED"/>
    <property type="match status" value="1"/>
</dbReference>
<evidence type="ECO:0000313" key="5">
    <source>
        <dbReference type="EMBL" id="TJZ52128.1"/>
    </source>
</evidence>
<comment type="cofactor">
    <cofactor evidence="1">
        <name>FAD</name>
        <dbReference type="ChEBI" id="CHEBI:57692"/>
    </cofactor>
</comment>
<dbReference type="InterPro" id="IPR050641">
    <property type="entry name" value="RIFMO-like"/>
</dbReference>
<keyword evidence="2" id="KW-0285">Flavoprotein</keyword>
<protein>
    <recommendedName>
        <fullName evidence="4">FAD-binding domain-containing protein</fullName>
    </recommendedName>
</protein>
<evidence type="ECO:0000259" key="4">
    <source>
        <dbReference type="Pfam" id="PF01494"/>
    </source>
</evidence>
<keyword evidence="6" id="KW-1185">Reference proteome</keyword>
<evidence type="ECO:0000256" key="2">
    <source>
        <dbReference type="ARBA" id="ARBA00022630"/>
    </source>
</evidence>
<proteinExistence type="predicted"/>
<dbReference type="InterPro" id="IPR002938">
    <property type="entry name" value="FAD-bd"/>
</dbReference>
<dbReference type="EMBL" id="SUMB01000006">
    <property type="protein sequence ID" value="TJZ52128.1"/>
    <property type="molecule type" value="Genomic_DNA"/>
</dbReference>
<dbReference type="GO" id="GO:0071949">
    <property type="term" value="F:FAD binding"/>
    <property type="evidence" value="ECO:0007669"/>
    <property type="project" value="InterPro"/>
</dbReference>
<dbReference type="Gene3D" id="3.40.30.120">
    <property type="match status" value="1"/>
</dbReference>
<dbReference type="RefSeq" id="WP_136741427.1">
    <property type="nucleotide sequence ID" value="NZ_SUMB01000006.1"/>
</dbReference>
<dbReference type="AlphaFoldDB" id="A0A4V5MK72"/>
<dbReference type="PANTHER" id="PTHR43004">
    <property type="entry name" value="TRK SYSTEM POTASSIUM UPTAKE PROTEIN"/>
    <property type="match status" value="1"/>
</dbReference>
<evidence type="ECO:0000256" key="1">
    <source>
        <dbReference type="ARBA" id="ARBA00001974"/>
    </source>
</evidence>
<name>A0A4V5MK72_9ACTN</name>
<dbReference type="SUPFAM" id="SSF51905">
    <property type="entry name" value="FAD/NAD(P)-binding domain"/>
    <property type="match status" value="1"/>
</dbReference>
<reference evidence="5 6" key="1">
    <citation type="submission" date="2019-04" db="EMBL/GenBank/DDBJ databases">
        <title>Streptomyces piniterrae sp. nov., a heliquinomycin-producing actinomycete isolated from rhizosphere soil of Pinus yunnanensis.</title>
        <authorList>
            <person name="Zhuang X."/>
            <person name="Zhao J."/>
        </authorList>
    </citation>
    <scope>NUCLEOTIDE SEQUENCE [LARGE SCALE GENOMIC DNA]</scope>
    <source>
        <strain evidence="6">jys28</strain>
    </source>
</reference>
<accession>A0A4V5MK72</accession>
<dbReference type="PRINTS" id="PR00420">
    <property type="entry name" value="RNGMNOXGNASE"/>
</dbReference>
<dbReference type="Gene3D" id="3.30.70.2450">
    <property type="match status" value="1"/>
</dbReference>
<keyword evidence="3" id="KW-0274">FAD</keyword>
<organism evidence="5 6">
    <name type="scientific">Streptomyces piniterrae</name>
    <dbReference type="NCBI Taxonomy" id="2571125"/>
    <lineage>
        <taxon>Bacteria</taxon>
        <taxon>Bacillati</taxon>
        <taxon>Actinomycetota</taxon>
        <taxon>Actinomycetes</taxon>
        <taxon>Kitasatosporales</taxon>
        <taxon>Streptomycetaceae</taxon>
        <taxon>Streptomyces</taxon>
    </lineage>
</organism>
<dbReference type="Gene3D" id="3.50.50.60">
    <property type="entry name" value="FAD/NAD(P)-binding domain"/>
    <property type="match status" value="1"/>
</dbReference>
<dbReference type="Pfam" id="PF21274">
    <property type="entry name" value="Rng_hyd_C"/>
    <property type="match status" value="1"/>
</dbReference>
<evidence type="ECO:0000313" key="6">
    <source>
        <dbReference type="Proteomes" id="UP000308697"/>
    </source>
</evidence>
<dbReference type="Pfam" id="PF01494">
    <property type="entry name" value="FAD_binding_3"/>
    <property type="match status" value="1"/>
</dbReference>
<dbReference type="GO" id="GO:0016709">
    <property type="term" value="F:oxidoreductase activity, acting on paired donors, with incorporation or reduction of molecular oxygen, NAD(P)H as one donor, and incorporation of one atom of oxygen"/>
    <property type="evidence" value="ECO:0007669"/>
    <property type="project" value="UniProtKB-ARBA"/>
</dbReference>
<dbReference type="Proteomes" id="UP000308697">
    <property type="component" value="Unassembled WGS sequence"/>
</dbReference>